<keyword evidence="3" id="KW-1185">Reference proteome</keyword>
<dbReference type="Proteomes" id="UP001459277">
    <property type="component" value="Unassembled WGS sequence"/>
</dbReference>
<accession>A0AAW2BSA9</accession>
<organism evidence="2 3">
    <name type="scientific">Lithocarpus litseifolius</name>
    <dbReference type="NCBI Taxonomy" id="425828"/>
    <lineage>
        <taxon>Eukaryota</taxon>
        <taxon>Viridiplantae</taxon>
        <taxon>Streptophyta</taxon>
        <taxon>Embryophyta</taxon>
        <taxon>Tracheophyta</taxon>
        <taxon>Spermatophyta</taxon>
        <taxon>Magnoliopsida</taxon>
        <taxon>eudicotyledons</taxon>
        <taxon>Gunneridae</taxon>
        <taxon>Pentapetalae</taxon>
        <taxon>rosids</taxon>
        <taxon>fabids</taxon>
        <taxon>Fagales</taxon>
        <taxon>Fagaceae</taxon>
        <taxon>Lithocarpus</taxon>
    </lineage>
</organism>
<feature type="compositionally biased region" description="Polar residues" evidence="1">
    <location>
        <begin position="83"/>
        <end position="98"/>
    </location>
</feature>
<dbReference type="AlphaFoldDB" id="A0AAW2BSA9"/>
<comment type="caution">
    <text evidence="2">The sequence shown here is derived from an EMBL/GenBank/DDBJ whole genome shotgun (WGS) entry which is preliminary data.</text>
</comment>
<feature type="region of interest" description="Disordered" evidence="1">
    <location>
        <begin position="43"/>
        <end position="62"/>
    </location>
</feature>
<protein>
    <submittedName>
        <fullName evidence="2">Uncharacterized protein</fullName>
    </submittedName>
</protein>
<dbReference type="EMBL" id="JAZDWU010000010">
    <property type="protein sequence ID" value="KAK9988876.1"/>
    <property type="molecule type" value="Genomic_DNA"/>
</dbReference>
<sequence>MDRQRKRRRRRRLRYKCMLPQYHPRLVGFPGRSSELAELRVPPRRQYSEMNHPRTLHSPRLGPVDALHELGRTSEPIIHVGPTSVSAHSRQQPTVPTP</sequence>
<reference evidence="2 3" key="1">
    <citation type="submission" date="2024-01" db="EMBL/GenBank/DDBJ databases">
        <title>A telomere-to-telomere, gap-free genome of sweet tea (Lithocarpus litseifolius).</title>
        <authorList>
            <person name="Zhou J."/>
        </authorList>
    </citation>
    <scope>NUCLEOTIDE SEQUENCE [LARGE SCALE GENOMIC DNA]</scope>
    <source>
        <strain evidence="2">Zhou-2022a</strain>
        <tissue evidence="2">Leaf</tissue>
    </source>
</reference>
<name>A0AAW2BSA9_9ROSI</name>
<evidence type="ECO:0000313" key="3">
    <source>
        <dbReference type="Proteomes" id="UP001459277"/>
    </source>
</evidence>
<evidence type="ECO:0000256" key="1">
    <source>
        <dbReference type="SAM" id="MobiDB-lite"/>
    </source>
</evidence>
<proteinExistence type="predicted"/>
<evidence type="ECO:0000313" key="2">
    <source>
        <dbReference type="EMBL" id="KAK9988876.1"/>
    </source>
</evidence>
<gene>
    <name evidence="2" type="ORF">SO802_029115</name>
</gene>
<feature type="region of interest" description="Disordered" evidence="1">
    <location>
        <begin position="75"/>
        <end position="98"/>
    </location>
</feature>